<dbReference type="CDD" id="cd06558">
    <property type="entry name" value="crotonase-like"/>
    <property type="match status" value="1"/>
</dbReference>
<dbReference type="InterPro" id="IPR014748">
    <property type="entry name" value="Enoyl-CoA_hydra_C"/>
</dbReference>
<evidence type="ECO:0000313" key="4">
    <source>
        <dbReference type="Proteomes" id="UP000400981"/>
    </source>
</evidence>
<dbReference type="AlphaFoldDB" id="A0A5E4U6M7"/>
<dbReference type="GO" id="GO:0003824">
    <property type="term" value="F:catalytic activity"/>
    <property type="evidence" value="ECO:0007669"/>
    <property type="project" value="InterPro"/>
</dbReference>
<dbReference type="NCBIfam" id="NF008506">
    <property type="entry name" value="PRK11423.1"/>
    <property type="match status" value="1"/>
</dbReference>
<evidence type="ECO:0000313" key="3">
    <source>
        <dbReference type="EMBL" id="VVD95142.1"/>
    </source>
</evidence>
<protein>
    <submittedName>
        <fullName evidence="3">Enoyl-CoA hydratase</fullName>
    </submittedName>
</protein>
<reference evidence="3 4" key="1">
    <citation type="submission" date="2019-08" db="EMBL/GenBank/DDBJ databases">
        <authorList>
            <person name="Peeters C."/>
        </authorList>
    </citation>
    <scope>NUCLEOTIDE SEQUENCE [LARGE SCALE GENOMIC DNA]</scope>
    <source>
        <strain evidence="3 4">LMG 31012</strain>
    </source>
</reference>
<dbReference type="InterPro" id="IPR051683">
    <property type="entry name" value="Enoyl-CoA_Hydratase/Isomerase"/>
</dbReference>
<accession>A0A5E4U6M7</accession>
<comment type="similarity">
    <text evidence="1 2">Belongs to the enoyl-CoA hydratase/isomerase family.</text>
</comment>
<proteinExistence type="inferred from homology"/>
<dbReference type="SUPFAM" id="SSF52096">
    <property type="entry name" value="ClpP/crotonase"/>
    <property type="match status" value="1"/>
</dbReference>
<dbReference type="InterPro" id="IPR018376">
    <property type="entry name" value="Enoyl-CoA_hyd/isom_CS"/>
</dbReference>
<dbReference type="Proteomes" id="UP000400981">
    <property type="component" value="Unassembled WGS sequence"/>
</dbReference>
<dbReference type="PANTHER" id="PTHR42964">
    <property type="entry name" value="ENOYL-COA HYDRATASE"/>
    <property type="match status" value="1"/>
</dbReference>
<name>A0A5E4U6M7_9BURK</name>
<gene>
    <name evidence="3" type="ORF">PEP31012_01810</name>
</gene>
<keyword evidence="4" id="KW-1185">Reference proteome</keyword>
<dbReference type="Gene3D" id="3.90.226.10">
    <property type="entry name" value="2-enoyl-CoA Hydratase, Chain A, domain 1"/>
    <property type="match status" value="1"/>
</dbReference>
<evidence type="ECO:0000256" key="1">
    <source>
        <dbReference type="ARBA" id="ARBA00005254"/>
    </source>
</evidence>
<dbReference type="Pfam" id="PF00378">
    <property type="entry name" value="ECH_1"/>
    <property type="match status" value="1"/>
</dbReference>
<dbReference type="EMBL" id="CABPSH010000003">
    <property type="protein sequence ID" value="VVD95142.1"/>
    <property type="molecule type" value="Genomic_DNA"/>
</dbReference>
<sequence length="269" mass="29719">MSIEVKHHTNEKVVLSEIEERVVRLDFSNASSRHAFDAELLGQLTQHMTLLSKRQVAPVVIIGNSSGDRVWSSGHDLKELSEDRDPLAYGKPIEKALRTIRGYPNVVIAAVSGSVWGGAVDLVMSCDLVFADRNAQFAITPSNIGLPYSTSGLLRFFNNLPIHVLKEMFFCAKPLEVERAAQYGVVNQVVEIGQLDDATLGQARHLATKAPLAIRAVKEQLQVLEDATPISVSAMERIAEMRKQACESADFEEGLLAFSERRPSQFYGR</sequence>
<dbReference type="InterPro" id="IPR001753">
    <property type="entry name" value="Enoyl-CoA_hydra/iso"/>
</dbReference>
<dbReference type="Gene3D" id="1.10.12.10">
    <property type="entry name" value="Lyase 2-enoyl-coa Hydratase, Chain A, domain 2"/>
    <property type="match status" value="1"/>
</dbReference>
<dbReference type="RefSeq" id="WP_150589029.1">
    <property type="nucleotide sequence ID" value="NZ_CABPSH010000003.1"/>
</dbReference>
<dbReference type="OrthoDB" id="2862111at2"/>
<organism evidence="3 4">
    <name type="scientific">Pandoraea eparura</name>
    <dbReference type="NCBI Taxonomy" id="2508291"/>
    <lineage>
        <taxon>Bacteria</taxon>
        <taxon>Pseudomonadati</taxon>
        <taxon>Pseudomonadota</taxon>
        <taxon>Betaproteobacteria</taxon>
        <taxon>Burkholderiales</taxon>
        <taxon>Burkholderiaceae</taxon>
        <taxon>Pandoraea</taxon>
    </lineage>
</organism>
<dbReference type="PANTHER" id="PTHR42964:SF1">
    <property type="entry name" value="POLYKETIDE BIOSYNTHESIS ENOYL-COA HYDRATASE PKSH-RELATED"/>
    <property type="match status" value="1"/>
</dbReference>
<dbReference type="PROSITE" id="PS00166">
    <property type="entry name" value="ENOYL_COA_HYDRATASE"/>
    <property type="match status" value="1"/>
</dbReference>
<evidence type="ECO:0000256" key="2">
    <source>
        <dbReference type="RuleBase" id="RU003707"/>
    </source>
</evidence>
<dbReference type="InterPro" id="IPR029045">
    <property type="entry name" value="ClpP/crotonase-like_dom_sf"/>
</dbReference>